<feature type="region of interest" description="Disordered" evidence="1">
    <location>
        <begin position="1"/>
        <end position="32"/>
    </location>
</feature>
<evidence type="ECO:0000313" key="5">
    <source>
        <dbReference type="Proteomes" id="UP000294844"/>
    </source>
</evidence>
<keyword evidence="3" id="KW-0808">Transferase</keyword>
<dbReference type="GO" id="GO:0008757">
    <property type="term" value="F:S-adenosylmethionine-dependent methyltransferase activity"/>
    <property type="evidence" value="ECO:0007669"/>
    <property type="project" value="InterPro"/>
</dbReference>
<name>A0A4R8SEN4_9MYCO</name>
<comment type="caution">
    <text evidence="3">The sequence shown here is derived from an EMBL/GenBank/DDBJ whole genome shotgun (WGS) entry which is preliminary data.</text>
</comment>
<evidence type="ECO:0000313" key="6">
    <source>
        <dbReference type="Proteomes" id="UP000295685"/>
    </source>
</evidence>
<dbReference type="EMBL" id="PECK01000003">
    <property type="protein sequence ID" value="TDZ95291.1"/>
    <property type="molecule type" value="Genomic_DNA"/>
</dbReference>
<organism evidence="3 6">
    <name type="scientific">Mycobacteroides salmoniphilum</name>
    <dbReference type="NCBI Taxonomy" id="404941"/>
    <lineage>
        <taxon>Bacteria</taxon>
        <taxon>Bacillati</taxon>
        <taxon>Actinomycetota</taxon>
        <taxon>Actinomycetes</taxon>
        <taxon>Mycobacteriales</taxon>
        <taxon>Mycobacteriaceae</taxon>
        <taxon>Mycobacteroides</taxon>
    </lineage>
</organism>
<gene>
    <name evidence="4" type="ORF">CCUG60883_01680</name>
    <name evidence="3" type="ORF">CCUG60885_01422</name>
</gene>
<proteinExistence type="predicted"/>
<feature type="compositionally biased region" description="Basic and acidic residues" evidence="1">
    <location>
        <begin position="1"/>
        <end position="12"/>
    </location>
</feature>
<evidence type="ECO:0000313" key="3">
    <source>
        <dbReference type="EMBL" id="TDZ95291.1"/>
    </source>
</evidence>
<dbReference type="PANTHER" id="PTHR43861">
    <property type="entry name" value="TRANS-ACONITATE 2-METHYLTRANSFERASE-RELATED"/>
    <property type="match status" value="1"/>
</dbReference>
<dbReference type="Pfam" id="PF08241">
    <property type="entry name" value="Methyltransf_11"/>
    <property type="match status" value="1"/>
</dbReference>
<keyword evidence="3" id="KW-0489">Methyltransferase</keyword>
<protein>
    <submittedName>
        <fullName evidence="3 4">S-adenosylmethionine-dependent methyltransferase</fullName>
        <ecNumber evidence="3 4">2.1.1.-</ecNumber>
    </submittedName>
</protein>
<sequence>MNSHLTDPHPADPLRASGSSADDPDALALTGERTVPGIAEENYWFRRHEVVYERLSSLCAGRRVLEAGSGEGYGANMLAGVAEHVIGLDYDESAIAHVKARYPRVDMRAGNLADLPLAGAAVDVVVNFQVIEHLWDQGQFIRECARVLSPGGSLLISTPNRITFSPGRDTPLNPFHTRELNAAELTELLEENGFSVDGVYGVFHGPRLRELDAKYGGSIIDAQIERAVSGAPWPQDLLADITGLTTEDFEIIDAGERDIDQSLDLVSIATIPGDSR</sequence>
<dbReference type="AlphaFoldDB" id="A0A4R8SEN4"/>
<dbReference type="InterPro" id="IPR013216">
    <property type="entry name" value="Methyltransf_11"/>
</dbReference>
<evidence type="ECO:0000256" key="1">
    <source>
        <dbReference type="SAM" id="MobiDB-lite"/>
    </source>
</evidence>
<evidence type="ECO:0000259" key="2">
    <source>
        <dbReference type="Pfam" id="PF08241"/>
    </source>
</evidence>
<dbReference type="EMBL" id="PECM01000008">
    <property type="protein sequence ID" value="TEA04387.1"/>
    <property type="molecule type" value="Genomic_DNA"/>
</dbReference>
<dbReference type="RefSeq" id="WP_134145525.1">
    <property type="nucleotide sequence ID" value="NZ_PECK01000003.1"/>
</dbReference>
<dbReference type="InterPro" id="IPR029063">
    <property type="entry name" value="SAM-dependent_MTases_sf"/>
</dbReference>
<dbReference type="CDD" id="cd02440">
    <property type="entry name" value="AdoMet_MTases"/>
    <property type="match status" value="1"/>
</dbReference>
<keyword evidence="5" id="KW-1185">Reference proteome</keyword>
<dbReference type="GO" id="GO:0032259">
    <property type="term" value="P:methylation"/>
    <property type="evidence" value="ECO:0007669"/>
    <property type="project" value="UniProtKB-KW"/>
</dbReference>
<dbReference type="SUPFAM" id="SSF53335">
    <property type="entry name" value="S-adenosyl-L-methionine-dependent methyltransferases"/>
    <property type="match status" value="1"/>
</dbReference>
<reference evidence="5 6" key="1">
    <citation type="journal article" date="2019" name="Sci. Rep.">
        <title>Extended insight into the Mycobacterium chelonae-abscessus complex through whole genome sequencing of Mycobacterium salmoniphilum outbreak and Mycobacterium salmoniphilum-like strains.</title>
        <authorList>
            <person name="Behra P.R.K."/>
            <person name="Das S."/>
            <person name="Pettersson B.M.F."/>
            <person name="Shirreff L."/>
            <person name="DuCote T."/>
            <person name="Jacobsson K.G."/>
            <person name="Ennis D.G."/>
            <person name="Kirsebom L.A."/>
        </authorList>
    </citation>
    <scope>NUCLEOTIDE SEQUENCE [LARGE SCALE GENOMIC DNA]</scope>
    <source>
        <strain evidence="4 5">CCUG 60883</strain>
        <strain evidence="3 6">CCUG 60885</strain>
    </source>
</reference>
<dbReference type="OrthoDB" id="9810247at2"/>
<dbReference type="Gene3D" id="3.40.50.150">
    <property type="entry name" value="Vaccinia Virus protein VP39"/>
    <property type="match status" value="1"/>
</dbReference>
<dbReference type="Proteomes" id="UP000294844">
    <property type="component" value="Unassembled WGS sequence"/>
</dbReference>
<dbReference type="Proteomes" id="UP000295685">
    <property type="component" value="Unassembled WGS sequence"/>
</dbReference>
<feature type="domain" description="Methyltransferase type 11" evidence="2">
    <location>
        <begin position="65"/>
        <end position="156"/>
    </location>
</feature>
<accession>A0A4R8SEN4</accession>
<evidence type="ECO:0000313" key="4">
    <source>
        <dbReference type="EMBL" id="TEA04387.1"/>
    </source>
</evidence>
<dbReference type="EC" id="2.1.1.-" evidence="3 4"/>